<protein>
    <submittedName>
        <fullName evidence="2">Uncharacterized protein</fullName>
    </submittedName>
</protein>
<comment type="caution">
    <text evidence="2">The sequence shown here is derived from an EMBL/GenBank/DDBJ whole genome shotgun (WGS) entry which is preliminary data.</text>
</comment>
<feature type="transmembrane region" description="Helical" evidence="1">
    <location>
        <begin position="12"/>
        <end position="32"/>
    </location>
</feature>
<proteinExistence type="predicted"/>
<organism evidence="2 3">
    <name type="scientific">Fictibacillus macauensis ZFHKF-1</name>
    <dbReference type="NCBI Taxonomy" id="1196324"/>
    <lineage>
        <taxon>Bacteria</taxon>
        <taxon>Bacillati</taxon>
        <taxon>Bacillota</taxon>
        <taxon>Bacilli</taxon>
        <taxon>Bacillales</taxon>
        <taxon>Fictibacillaceae</taxon>
        <taxon>Fictibacillus</taxon>
    </lineage>
</organism>
<keyword evidence="1" id="KW-0812">Transmembrane</keyword>
<accession>I8J2N5</accession>
<keyword evidence="1" id="KW-1133">Transmembrane helix</keyword>
<name>I8J2N5_9BACL</name>
<keyword evidence="3" id="KW-1185">Reference proteome</keyword>
<evidence type="ECO:0000313" key="2">
    <source>
        <dbReference type="EMBL" id="EIT86001.1"/>
    </source>
</evidence>
<gene>
    <name evidence="2" type="ORF">A374_09199</name>
</gene>
<evidence type="ECO:0000256" key="1">
    <source>
        <dbReference type="SAM" id="Phobius"/>
    </source>
</evidence>
<evidence type="ECO:0000313" key="3">
    <source>
        <dbReference type="Proteomes" id="UP000004080"/>
    </source>
</evidence>
<keyword evidence="1" id="KW-0472">Membrane</keyword>
<dbReference type="AlphaFoldDB" id="I8J2N5"/>
<dbReference type="EMBL" id="AKKV01000024">
    <property type="protein sequence ID" value="EIT86001.1"/>
    <property type="molecule type" value="Genomic_DNA"/>
</dbReference>
<sequence>MNEFAKQRIFILSKAIQFLTFFVVDLLAIVVVNKFTLWNAIGLYCSQFGKMSMDSTNLYS</sequence>
<dbReference type="Proteomes" id="UP000004080">
    <property type="component" value="Unassembled WGS sequence"/>
</dbReference>
<reference evidence="2 3" key="1">
    <citation type="journal article" date="2012" name="J. Bacteriol.">
        <title>Genome of Bacillus macauensis ZFHKF-1, a Long-Chain-Forming Bacterium.</title>
        <authorList>
            <person name="Cai L."/>
            <person name="Zhang T."/>
        </authorList>
    </citation>
    <scope>NUCLEOTIDE SEQUENCE [LARGE SCALE GENOMIC DNA]</scope>
    <source>
        <strain evidence="2 3">ZFHKF-1</strain>
    </source>
</reference>